<dbReference type="EMBL" id="CAJJDO010000042">
    <property type="protein sequence ID" value="CAD8165292.1"/>
    <property type="molecule type" value="Genomic_DNA"/>
</dbReference>
<reference evidence="2" key="1">
    <citation type="submission" date="2021-01" db="EMBL/GenBank/DDBJ databases">
        <authorList>
            <consortium name="Genoscope - CEA"/>
            <person name="William W."/>
        </authorList>
    </citation>
    <scope>NUCLEOTIDE SEQUENCE</scope>
</reference>
<evidence type="ECO:0000256" key="1">
    <source>
        <dbReference type="SAM" id="Phobius"/>
    </source>
</evidence>
<proteinExistence type="predicted"/>
<keyword evidence="1" id="KW-0472">Membrane</keyword>
<keyword evidence="3" id="KW-1185">Reference proteome</keyword>
<evidence type="ECO:0000313" key="2">
    <source>
        <dbReference type="EMBL" id="CAD8165292.1"/>
    </source>
</evidence>
<accession>A0A8S1UNI5</accession>
<keyword evidence="1" id="KW-0812">Transmembrane</keyword>
<sequence length="138" mass="16666">MGKKLVFRLFCVITLGIQKIRICKKIFYSLYDNVCLFFLVVVDCIMRVVLRLSQVNRRKSKMDQLIILNYYFMVNILMVKNSGGQYDENSIELRDWVEVLDGYNHNRQLTFFGVYKKGKKVEFWIDVKISIYQWRWIL</sequence>
<dbReference type="Proteomes" id="UP000689195">
    <property type="component" value="Unassembled WGS sequence"/>
</dbReference>
<evidence type="ECO:0000313" key="3">
    <source>
        <dbReference type="Proteomes" id="UP000689195"/>
    </source>
</evidence>
<dbReference type="AlphaFoldDB" id="A0A8S1UNI5"/>
<feature type="transmembrane region" description="Helical" evidence="1">
    <location>
        <begin position="29"/>
        <end position="50"/>
    </location>
</feature>
<gene>
    <name evidence="2" type="ORF">PPENT_87.1.T0420138</name>
</gene>
<organism evidence="2 3">
    <name type="scientific">Paramecium pentaurelia</name>
    <dbReference type="NCBI Taxonomy" id="43138"/>
    <lineage>
        <taxon>Eukaryota</taxon>
        <taxon>Sar</taxon>
        <taxon>Alveolata</taxon>
        <taxon>Ciliophora</taxon>
        <taxon>Intramacronucleata</taxon>
        <taxon>Oligohymenophorea</taxon>
        <taxon>Peniculida</taxon>
        <taxon>Parameciidae</taxon>
        <taxon>Paramecium</taxon>
    </lineage>
</organism>
<name>A0A8S1UNI5_9CILI</name>
<comment type="caution">
    <text evidence="2">The sequence shown here is derived from an EMBL/GenBank/DDBJ whole genome shotgun (WGS) entry which is preliminary data.</text>
</comment>
<keyword evidence="1" id="KW-1133">Transmembrane helix</keyword>
<protein>
    <submittedName>
        <fullName evidence="2">Uncharacterized protein</fullName>
    </submittedName>
</protein>